<name>A0A2X2Z2D2_CHRJE</name>
<feature type="domain" description="DUF7710" evidence="1">
    <location>
        <begin position="5"/>
        <end position="89"/>
    </location>
</feature>
<dbReference type="STRING" id="445960.SAMN05421542_0769"/>
<keyword evidence="4" id="KW-1185">Reference proteome</keyword>
<reference evidence="2 4" key="1">
    <citation type="submission" date="2016-10" db="EMBL/GenBank/DDBJ databases">
        <authorList>
            <person name="Varghese N."/>
            <person name="Submissions S."/>
        </authorList>
    </citation>
    <scope>NUCLEOTIDE SEQUENCE [LARGE SCALE GENOMIC DNA]</scope>
    <source>
        <strain evidence="2 4">DSM 19299</strain>
    </source>
</reference>
<reference evidence="3 5" key="2">
    <citation type="submission" date="2018-06" db="EMBL/GenBank/DDBJ databases">
        <authorList>
            <consortium name="Pathogen Informatics"/>
            <person name="Doyle S."/>
        </authorList>
    </citation>
    <scope>NUCLEOTIDE SEQUENCE [LARGE SCALE GENOMIC DNA]</scope>
    <source>
        <strain evidence="3 5">NCTC13492</strain>
    </source>
</reference>
<dbReference type="Proteomes" id="UP000251670">
    <property type="component" value="Unassembled WGS sequence"/>
</dbReference>
<evidence type="ECO:0000259" key="1">
    <source>
        <dbReference type="Pfam" id="PF24819"/>
    </source>
</evidence>
<organism evidence="3 5">
    <name type="scientific">Chryseobacterium jejuense</name>
    <dbReference type="NCBI Taxonomy" id="445960"/>
    <lineage>
        <taxon>Bacteria</taxon>
        <taxon>Pseudomonadati</taxon>
        <taxon>Bacteroidota</taxon>
        <taxon>Flavobacteriia</taxon>
        <taxon>Flavobacteriales</taxon>
        <taxon>Weeksellaceae</taxon>
        <taxon>Chryseobacterium group</taxon>
        <taxon>Chryseobacterium</taxon>
    </lineage>
</organism>
<dbReference type="EMBL" id="UAWB01000005">
    <property type="protein sequence ID" value="SQB44690.1"/>
    <property type="molecule type" value="Genomic_DNA"/>
</dbReference>
<dbReference type="Proteomes" id="UP000199426">
    <property type="component" value="Unassembled WGS sequence"/>
</dbReference>
<dbReference type="AlphaFoldDB" id="A0A2X2Z2D2"/>
<evidence type="ECO:0000313" key="2">
    <source>
        <dbReference type="EMBL" id="SDI30216.1"/>
    </source>
</evidence>
<evidence type="ECO:0000313" key="5">
    <source>
        <dbReference type="Proteomes" id="UP000251670"/>
    </source>
</evidence>
<evidence type="ECO:0000313" key="3">
    <source>
        <dbReference type="EMBL" id="SQB44690.1"/>
    </source>
</evidence>
<sequence>MQEEVYLFIGNEAKFPSGVFTTIENAKQWIEKYSLSGIVNKYPLDEGLYDWAIKKDFFTAKNEHQKGAKFIQRFTSASMDHWHFENGQQV</sequence>
<gene>
    <name evidence="3" type="ORF">NCTC13492_02543</name>
    <name evidence="2" type="ORF">SAMN05421542_0769</name>
</gene>
<proteinExistence type="predicted"/>
<evidence type="ECO:0000313" key="4">
    <source>
        <dbReference type="Proteomes" id="UP000199426"/>
    </source>
</evidence>
<protein>
    <recommendedName>
        <fullName evidence="1">DUF7710 domain-containing protein</fullName>
    </recommendedName>
</protein>
<dbReference type="EMBL" id="FNEG01000001">
    <property type="protein sequence ID" value="SDI30216.1"/>
    <property type="molecule type" value="Genomic_DNA"/>
</dbReference>
<dbReference type="Pfam" id="PF24819">
    <property type="entry name" value="DUF7710"/>
    <property type="match status" value="1"/>
</dbReference>
<dbReference type="InterPro" id="IPR056127">
    <property type="entry name" value="DUF7710"/>
</dbReference>
<accession>A0A2X2Z2D2</accession>